<dbReference type="RefSeq" id="XP_066674934.1">
    <property type="nucleotide sequence ID" value="XM_066805161.1"/>
</dbReference>
<dbReference type="InterPro" id="IPR011108">
    <property type="entry name" value="RMMBL"/>
</dbReference>
<keyword evidence="4" id="KW-0540">Nuclease</keyword>
<evidence type="ECO:0000256" key="6">
    <source>
        <dbReference type="ARBA" id="ARBA00022801"/>
    </source>
</evidence>
<dbReference type="SMART" id="SM01098">
    <property type="entry name" value="CPSF73-100_C"/>
    <property type="match status" value="1"/>
</dbReference>
<evidence type="ECO:0000259" key="11">
    <source>
        <dbReference type="SMART" id="SM01098"/>
    </source>
</evidence>
<evidence type="ECO:0000256" key="5">
    <source>
        <dbReference type="ARBA" id="ARBA00022759"/>
    </source>
</evidence>
<feature type="region of interest" description="Disordered" evidence="8">
    <location>
        <begin position="82"/>
        <end position="112"/>
    </location>
</feature>
<feature type="compositionally biased region" description="Polar residues" evidence="8">
    <location>
        <begin position="88"/>
        <end position="109"/>
    </location>
</feature>
<reference evidence="12 13" key="1">
    <citation type="submission" date="2023-01" db="EMBL/GenBank/DDBJ databases">
        <title>Analysis of 21 Apiospora genomes using comparative genomics revels a genus with tremendous synthesis potential of carbohydrate active enzymes and secondary metabolites.</title>
        <authorList>
            <person name="Sorensen T."/>
        </authorList>
    </citation>
    <scope>NUCLEOTIDE SEQUENCE [LARGE SCALE GENOMIC DNA]</scope>
    <source>
        <strain evidence="12 13">CBS 114990</strain>
    </source>
</reference>
<dbReference type="InterPro" id="IPR001279">
    <property type="entry name" value="Metallo-B-lactamas"/>
</dbReference>
<evidence type="ECO:0000256" key="8">
    <source>
        <dbReference type="SAM" id="MobiDB-lite"/>
    </source>
</evidence>
<evidence type="ECO:0000313" key="13">
    <source>
        <dbReference type="Proteomes" id="UP001433268"/>
    </source>
</evidence>
<comment type="caution">
    <text evidence="12">The sequence shown here is derived from an EMBL/GenBank/DDBJ whole genome shotgun (WGS) entry which is preliminary data.</text>
</comment>
<dbReference type="InterPro" id="IPR022712">
    <property type="entry name" value="Beta_Casp"/>
</dbReference>
<dbReference type="PANTHER" id="PTHR11203">
    <property type="entry name" value="CLEAVAGE AND POLYADENYLATION SPECIFICITY FACTOR FAMILY MEMBER"/>
    <property type="match status" value="1"/>
</dbReference>
<organism evidence="12 13">
    <name type="scientific">Apiospora hydei</name>
    <dbReference type="NCBI Taxonomy" id="1337664"/>
    <lineage>
        <taxon>Eukaryota</taxon>
        <taxon>Fungi</taxon>
        <taxon>Dikarya</taxon>
        <taxon>Ascomycota</taxon>
        <taxon>Pezizomycotina</taxon>
        <taxon>Sordariomycetes</taxon>
        <taxon>Xylariomycetidae</taxon>
        <taxon>Amphisphaeriales</taxon>
        <taxon>Apiosporaceae</taxon>
        <taxon>Apiospora</taxon>
    </lineage>
</organism>
<evidence type="ECO:0000256" key="3">
    <source>
        <dbReference type="ARBA" id="ARBA00022664"/>
    </source>
</evidence>
<comment type="similarity">
    <text evidence="2">Belongs to the metallo-beta-lactamase superfamily. RNA-metabolizing metallo-beta-lactamase-like family. CPSF2/YSH1 subfamily.</text>
</comment>
<dbReference type="InterPro" id="IPR021718">
    <property type="entry name" value="CPSF73-100_C"/>
</dbReference>
<evidence type="ECO:0000256" key="1">
    <source>
        <dbReference type="ARBA" id="ARBA00004123"/>
    </source>
</evidence>
<keyword evidence="5" id="KW-0255">Endonuclease</keyword>
<proteinExistence type="inferred from homology"/>
<feature type="compositionally biased region" description="Acidic residues" evidence="8">
    <location>
        <begin position="752"/>
        <end position="761"/>
    </location>
</feature>
<dbReference type="CDD" id="cd16292">
    <property type="entry name" value="CPSF3-like_MBL-fold"/>
    <property type="match status" value="1"/>
</dbReference>
<dbReference type="SMART" id="SM01027">
    <property type="entry name" value="Beta-Casp"/>
    <property type="match status" value="1"/>
</dbReference>
<keyword evidence="6" id="KW-0378">Hydrolase</keyword>
<dbReference type="GeneID" id="92038221"/>
<keyword evidence="7" id="KW-0539">Nucleus</keyword>
<dbReference type="Pfam" id="PF16661">
    <property type="entry name" value="Lactamase_B_6"/>
    <property type="match status" value="1"/>
</dbReference>
<dbReference type="Pfam" id="PF10996">
    <property type="entry name" value="Beta-Casp"/>
    <property type="match status" value="1"/>
</dbReference>
<feature type="region of interest" description="Disordered" evidence="8">
    <location>
        <begin position="738"/>
        <end position="761"/>
    </location>
</feature>
<dbReference type="InterPro" id="IPR036866">
    <property type="entry name" value="RibonucZ/Hydroxyglut_hydro"/>
</dbReference>
<dbReference type="InterPro" id="IPR050698">
    <property type="entry name" value="MBL"/>
</dbReference>
<evidence type="ECO:0000259" key="10">
    <source>
        <dbReference type="SMART" id="SM01027"/>
    </source>
</evidence>
<dbReference type="Gene3D" id="3.60.15.10">
    <property type="entry name" value="Ribonuclease Z/Hydroxyacylglutathione hydrolase-like"/>
    <property type="match status" value="1"/>
</dbReference>
<evidence type="ECO:0000256" key="7">
    <source>
        <dbReference type="ARBA" id="ARBA00023242"/>
    </source>
</evidence>
<dbReference type="Proteomes" id="UP001433268">
    <property type="component" value="Unassembled WGS sequence"/>
</dbReference>
<keyword evidence="13" id="KW-1185">Reference proteome</keyword>
<gene>
    <name evidence="12" type="ORF">PG997_000846</name>
</gene>
<dbReference type="Pfam" id="PF07521">
    <property type="entry name" value="RMMBL"/>
    <property type="match status" value="1"/>
</dbReference>
<dbReference type="EMBL" id="JAQQWN010000002">
    <property type="protein sequence ID" value="KAK8094161.1"/>
    <property type="molecule type" value="Genomic_DNA"/>
</dbReference>
<feature type="domain" description="Metallo-beta-lactamase" evidence="9">
    <location>
        <begin position="198"/>
        <end position="418"/>
    </location>
</feature>
<evidence type="ECO:0000313" key="12">
    <source>
        <dbReference type="EMBL" id="KAK8094161.1"/>
    </source>
</evidence>
<dbReference type="Gene3D" id="3.40.50.10890">
    <property type="match status" value="1"/>
</dbReference>
<evidence type="ECO:0000256" key="4">
    <source>
        <dbReference type="ARBA" id="ARBA00022722"/>
    </source>
</evidence>
<accession>A0ABR1XBS9</accession>
<sequence>MWLFMRSFVDNPPQKSTLGTVCCRQSSSSHAGSRCAGKACHHKDPVNTPIRRLRTVELALPKSSAAASKYISGCDFDATAGARGNGGWSQESASQPIPTNQTTSSSKTAPENLGFGNAPFQLTLHNFSVQQRELASYITSNLTTAGESDIASYRIPDNSRTMAAKRKAAGMAATMVEEPVDPSDELMFLALGGGNEVGRSCHIIQYKGKTVMLDAGQHPAYDGLAALPFFDDFDLSTVDVLLISHFHIDHAASLPYVLAKTNFRGRVFMTHPTKAIYKWLIQDSVRVGNTSSNPTSQPVYTEQDHLNTFPQIEAIDYHTTHTISSIRITPYPAGHVLGAAMFLIEIAGLKIFFTGDYSREQDRHLVSAESRSPSRARTSLDENITGILNRGGRVLMPVFALGRAQELLLILDEYWGKHSEYQKIPIYYASNLARKCMVVYQTYVGAMNDNIKRLFRERMAEAEAAGDGAGKGGPWDFKYIRSLKNLDRFDDVGGCVMLASPGMLQNGVSRELLERWAPSDKNGVIITGYSVEGTMAKHIVTEPDQIHAVMSRNTNGVRRGPGGDGEKVMIPRRCTVAEYSFAAHVDGNENREFIEEVAAPVVILVHGEQHNMMRLKSKLLSLNSGKPEQEKTKVYSPRNCEELRILFKADKTAKVVGKLASIPPPNKLQMTDDYDAPLVTGVLVQNDFKMSVVDPEDLREYAGLTTSMIACKQRLTLSAAGIDLIKWALEGTFGSIEELPETKNRGSNGTEENGDEKMEDADEEITQTMTAYLVMGCVTPCRRQAVRQQEPAYSRAADAEPARPPVAAGAARAAVPLPRGAVRRRRRLAGGGAQAAAPDQGREGGGQGEADAGSEASMELSDDGEEEEKLLQARQQAEVERLHKIGIPVPGVTIKVDKMVATVWLEDLEVECPNRVFADRVRAVVERAAEVTAPLWG</sequence>
<dbReference type="PANTHER" id="PTHR11203:SF11">
    <property type="entry name" value="CLEAVAGE AND POLYADENYLATION SPECIFICITY FACTOR SUBUNIT 3"/>
    <property type="match status" value="1"/>
</dbReference>
<keyword evidence="3" id="KW-0507">mRNA processing</keyword>
<feature type="region of interest" description="Disordered" evidence="8">
    <location>
        <begin position="826"/>
        <end position="874"/>
    </location>
</feature>
<name>A0ABR1XBS9_9PEZI</name>
<feature type="region of interest" description="Disordered" evidence="8">
    <location>
        <begin position="792"/>
        <end position="813"/>
    </location>
</feature>
<dbReference type="SUPFAM" id="SSF56281">
    <property type="entry name" value="Metallo-hydrolase/oxidoreductase"/>
    <property type="match status" value="1"/>
</dbReference>
<comment type="subcellular location">
    <subcellularLocation>
        <location evidence="1">Nucleus</location>
    </subcellularLocation>
</comment>
<feature type="domain" description="Pre-mRNA 3'-end-processing endonuclease polyadenylation factor C-term" evidence="11">
    <location>
        <begin position="675"/>
        <end position="935"/>
    </location>
</feature>
<evidence type="ECO:0000256" key="2">
    <source>
        <dbReference type="ARBA" id="ARBA00010624"/>
    </source>
</evidence>
<evidence type="ECO:0000259" key="9">
    <source>
        <dbReference type="SMART" id="SM00849"/>
    </source>
</evidence>
<dbReference type="SMART" id="SM00849">
    <property type="entry name" value="Lactamase_B"/>
    <property type="match status" value="1"/>
</dbReference>
<protein>
    <submittedName>
        <fullName evidence="12">Endoribonuclease YSH1</fullName>
    </submittedName>
</protein>
<feature type="domain" description="Beta-Casp" evidence="10">
    <location>
        <begin position="404"/>
        <end position="539"/>
    </location>
</feature>
<dbReference type="Pfam" id="PF11718">
    <property type="entry name" value="CPSF73-100_C"/>
    <property type="match status" value="2"/>
</dbReference>